<proteinExistence type="predicted"/>
<dbReference type="Proteomes" id="UP000277204">
    <property type="component" value="Unassembled WGS sequence"/>
</dbReference>
<evidence type="ECO:0000313" key="2">
    <source>
        <dbReference type="EMBL" id="VDP39100.1"/>
    </source>
</evidence>
<protein>
    <submittedName>
        <fullName evidence="2">Uncharacterized protein</fullName>
    </submittedName>
</protein>
<evidence type="ECO:0000313" key="3">
    <source>
        <dbReference type="Proteomes" id="UP000277204"/>
    </source>
</evidence>
<organism evidence="2 3">
    <name type="scientific">Schistosoma margrebowiei</name>
    <dbReference type="NCBI Taxonomy" id="48269"/>
    <lineage>
        <taxon>Eukaryota</taxon>
        <taxon>Metazoa</taxon>
        <taxon>Spiralia</taxon>
        <taxon>Lophotrochozoa</taxon>
        <taxon>Platyhelminthes</taxon>
        <taxon>Trematoda</taxon>
        <taxon>Digenea</taxon>
        <taxon>Strigeidida</taxon>
        <taxon>Schistosomatoidea</taxon>
        <taxon>Schistosomatidae</taxon>
        <taxon>Schistosoma</taxon>
    </lineage>
</organism>
<dbReference type="EMBL" id="UZAI01018658">
    <property type="protein sequence ID" value="VDP39100.1"/>
    <property type="molecule type" value="Genomic_DNA"/>
</dbReference>
<name>A0A183MZ50_9TREM</name>
<feature type="compositionally biased region" description="Polar residues" evidence="1">
    <location>
        <begin position="1"/>
        <end position="10"/>
    </location>
</feature>
<dbReference type="AlphaFoldDB" id="A0A183MZ50"/>
<keyword evidence="3" id="KW-1185">Reference proteome</keyword>
<evidence type="ECO:0000256" key="1">
    <source>
        <dbReference type="SAM" id="MobiDB-lite"/>
    </source>
</evidence>
<gene>
    <name evidence="2" type="ORF">SMRZ_LOCUS21325</name>
</gene>
<reference evidence="2 3" key="1">
    <citation type="submission" date="2018-11" db="EMBL/GenBank/DDBJ databases">
        <authorList>
            <consortium name="Pathogen Informatics"/>
        </authorList>
    </citation>
    <scope>NUCLEOTIDE SEQUENCE [LARGE SCALE GENOMIC DNA]</scope>
    <source>
        <strain evidence="2 3">Zambia</strain>
    </source>
</reference>
<sequence length="66" mass="7340">MQVKTTSVAKSSGAMGLDMQKRKGKTLKHNTENTNPITLDEETLELVGAFKYLGITIDKQEDLMQI</sequence>
<feature type="region of interest" description="Disordered" evidence="1">
    <location>
        <begin position="1"/>
        <end position="34"/>
    </location>
</feature>
<accession>A0A183MZ50</accession>